<comment type="caution">
    <text evidence="1">The sequence shown here is derived from an EMBL/GenBank/DDBJ whole genome shotgun (WGS) entry which is preliminary data.</text>
</comment>
<dbReference type="Proteomes" id="UP001153954">
    <property type="component" value="Unassembled WGS sequence"/>
</dbReference>
<keyword evidence="2" id="KW-1185">Reference proteome</keyword>
<name>A0AAU9TIH3_EUPED</name>
<reference evidence="1" key="1">
    <citation type="submission" date="2022-03" db="EMBL/GenBank/DDBJ databases">
        <authorList>
            <person name="Tunstrom K."/>
        </authorList>
    </citation>
    <scope>NUCLEOTIDE SEQUENCE</scope>
</reference>
<organism evidence="1 2">
    <name type="scientific">Euphydryas editha</name>
    <name type="common">Edith's checkerspot</name>
    <dbReference type="NCBI Taxonomy" id="104508"/>
    <lineage>
        <taxon>Eukaryota</taxon>
        <taxon>Metazoa</taxon>
        <taxon>Ecdysozoa</taxon>
        <taxon>Arthropoda</taxon>
        <taxon>Hexapoda</taxon>
        <taxon>Insecta</taxon>
        <taxon>Pterygota</taxon>
        <taxon>Neoptera</taxon>
        <taxon>Endopterygota</taxon>
        <taxon>Lepidoptera</taxon>
        <taxon>Glossata</taxon>
        <taxon>Ditrysia</taxon>
        <taxon>Papilionoidea</taxon>
        <taxon>Nymphalidae</taxon>
        <taxon>Nymphalinae</taxon>
        <taxon>Euphydryas</taxon>
    </lineage>
</organism>
<evidence type="ECO:0000313" key="2">
    <source>
        <dbReference type="Proteomes" id="UP001153954"/>
    </source>
</evidence>
<proteinExistence type="predicted"/>
<evidence type="ECO:0000313" key="1">
    <source>
        <dbReference type="EMBL" id="CAH2085305.1"/>
    </source>
</evidence>
<gene>
    <name evidence="1" type="ORF">EEDITHA_LOCUS1792</name>
</gene>
<accession>A0AAU9TIH3</accession>
<protein>
    <submittedName>
        <fullName evidence="1">Uncharacterized protein</fullName>
    </submittedName>
</protein>
<dbReference type="AlphaFoldDB" id="A0AAU9TIH3"/>
<sequence length="85" mass="9319">MTLQSTNKDLLPSCKPATFSAYFDAFQSINNNNKWVLKNSTSGYFIKCVDDHKEILIPASSSSSASPGCKLYTTFVTLSTEKGID</sequence>
<dbReference type="EMBL" id="CAKOGL010000004">
    <property type="protein sequence ID" value="CAH2085305.1"/>
    <property type="molecule type" value="Genomic_DNA"/>
</dbReference>